<feature type="domain" description="Glycosyltransferase 2-like" evidence="1">
    <location>
        <begin position="12"/>
        <end position="170"/>
    </location>
</feature>
<accession>A0A1Z3HQE0</accession>
<dbReference type="PANTHER" id="PTHR43685">
    <property type="entry name" value="GLYCOSYLTRANSFERASE"/>
    <property type="match status" value="1"/>
</dbReference>
<dbReference type="InterPro" id="IPR029044">
    <property type="entry name" value="Nucleotide-diphossugar_trans"/>
</dbReference>
<dbReference type="EMBL" id="CP021983">
    <property type="protein sequence ID" value="ASC72505.1"/>
    <property type="molecule type" value="Genomic_DNA"/>
</dbReference>
<dbReference type="PANTHER" id="PTHR43685:SF3">
    <property type="entry name" value="SLR2126 PROTEIN"/>
    <property type="match status" value="1"/>
</dbReference>
<evidence type="ECO:0000313" key="2">
    <source>
        <dbReference type="EMBL" id="ASC72505.1"/>
    </source>
</evidence>
<reference evidence="2 3" key="1">
    <citation type="journal article" date="2016" name="Biochim. Biophys. Acta">
        <title>Characterization of red-shifted phycobilisomes isolated from the chlorophyll f-containing cyanobacterium Halomicronema hongdechloris.</title>
        <authorList>
            <person name="Li Y."/>
            <person name="Lin Y."/>
            <person name="Garvey C.J."/>
            <person name="Birch D."/>
            <person name="Corkery R.W."/>
            <person name="Loughlin P.C."/>
            <person name="Scheer H."/>
            <person name="Willows R.D."/>
            <person name="Chen M."/>
        </authorList>
    </citation>
    <scope>NUCLEOTIDE SEQUENCE [LARGE SCALE GENOMIC DNA]</scope>
    <source>
        <strain evidence="2 3">C2206</strain>
    </source>
</reference>
<dbReference type="Gene3D" id="3.90.550.10">
    <property type="entry name" value="Spore Coat Polysaccharide Biosynthesis Protein SpsA, Chain A"/>
    <property type="match status" value="1"/>
</dbReference>
<protein>
    <submittedName>
        <fullName evidence="2">Glycosyltransferase</fullName>
    </submittedName>
</protein>
<dbReference type="GO" id="GO:0016740">
    <property type="term" value="F:transferase activity"/>
    <property type="evidence" value="ECO:0007669"/>
    <property type="project" value="UniProtKB-KW"/>
</dbReference>
<dbReference type="STRING" id="1641165.XM38_27035"/>
<dbReference type="SUPFAM" id="SSF53448">
    <property type="entry name" value="Nucleotide-diphospho-sugar transferases"/>
    <property type="match status" value="1"/>
</dbReference>
<dbReference type="Pfam" id="PF00535">
    <property type="entry name" value="Glycos_transf_2"/>
    <property type="match status" value="1"/>
</dbReference>
<dbReference type="KEGG" id="hhg:XM38_034630"/>
<dbReference type="AlphaFoldDB" id="A0A1Z3HQE0"/>
<evidence type="ECO:0000259" key="1">
    <source>
        <dbReference type="Pfam" id="PF00535"/>
    </source>
</evidence>
<sequence>MRHMEFKPLEFSIIIPTYNRPDRLRQCLQSLTQLDYPRTCFEVIVVDDGSPQPLTPVIKQFESTLSLQLMRQRNAGPASARNTGATAAQGAYLVFTDDDCQPQPNWLMALAAAIAKVPGALIGGHTLNALPHNPYSTASQLLIDYLYDYYNQAQGEATFFASNNFAVPRDQYQTLGGFDTSFPLAAGEDREFCDRWRHHGFPMCYAPEVETHHAHTLTLASFWRQHFNYGRGAFYFHHIRSQRQADAMGVEPLSFYTRLLTYPLSRELSWRAGLIAGLLFLSQVANVAGFFWERRHQQASPPAATAASS</sequence>
<proteinExistence type="predicted"/>
<dbReference type="InterPro" id="IPR001173">
    <property type="entry name" value="Glyco_trans_2-like"/>
</dbReference>
<organism evidence="2 3">
    <name type="scientific">Halomicronema hongdechloris C2206</name>
    <dbReference type="NCBI Taxonomy" id="1641165"/>
    <lineage>
        <taxon>Bacteria</taxon>
        <taxon>Bacillati</taxon>
        <taxon>Cyanobacteriota</taxon>
        <taxon>Cyanophyceae</taxon>
        <taxon>Nodosilineales</taxon>
        <taxon>Nodosilineaceae</taxon>
        <taxon>Halomicronema</taxon>
    </lineage>
</organism>
<name>A0A1Z3HQE0_9CYAN</name>
<dbReference type="InterPro" id="IPR050834">
    <property type="entry name" value="Glycosyltransf_2"/>
</dbReference>
<dbReference type="Proteomes" id="UP000191901">
    <property type="component" value="Chromosome"/>
</dbReference>
<keyword evidence="3" id="KW-1185">Reference proteome</keyword>
<gene>
    <name evidence="2" type="ORF">XM38_034630</name>
</gene>
<evidence type="ECO:0000313" key="3">
    <source>
        <dbReference type="Proteomes" id="UP000191901"/>
    </source>
</evidence>